<proteinExistence type="predicted"/>
<comment type="caution">
    <text evidence="1">The sequence shown here is derived from an EMBL/GenBank/DDBJ whole genome shotgun (WGS) entry which is preliminary data.</text>
</comment>
<reference evidence="2" key="1">
    <citation type="journal article" date="2019" name="Int. J. Syst. Evol. Microbiol.">
        <title>The Global Catalogue of Microorganisms (GCM) 10K type strain sequencing project: providing services to taxonomists for standard genome sequencing and annotation.</title>
        <authorList>
            <consortium name="The Broad Institute Genomics Platform"/>
            <consortium name="The Broad Institute Genome Sequencing Center for Infectious Disease"/>
            <person name="Wu L."/>
            <person name="Ma J."/>
        </authorList>
    </citation>
    <scope>NUCLEOTIDE SEQUENCE [LARGE SCALE GENOMIC DNA]</scope>
    <source>
        <strain evidence="2">JCM 17939</strain>
    </source>
</reference>
<dbReference type="EMBL" id="BAABHK010000005">
    <property type="protein sequence ID" value="GAA4627725.1"/>
    <property type="molecule type" value="Genomic_DNA"/>
</dbReference>
<evidence type="ECO:0000313" key="1">
    <source>
        <dbReference type="EMBL" id="GAA4627725.1"/>
    </source>
</evidence>
<name>A0ABP8UAL2_9ACTN</name>
<dbReference type="RefSeq" id="WP_345432523.1">
    <property type="nucleotide sequence ID" value="NZ_BAABHK010000005.1"/>
</dbReference>
<gene>
    <name evidence="1" type="ORF">GCM10023196_041110</name>
</gene>
<sequence length="62" mass="6257">MTINDRGAAAAAIVEATAASGYLDDLMAGHVQSSKDLVFCTRTGTALGAIAMNEIFPADSGP</sequence>
<evidence type="ECO:0000313" key="2">
    <source>
        <dbReference type="Proteomes" id="UP001501442"/>
    </source>
</evidence>
<dbReference type="Proteomes" id="UP001501442">
    <property type="component" value="Unassembled WGS sequence"/>
</dbReference>
<organism evidence="1 2">
    <name type="scientific">Actinoallomurus vinaceus</name>
    <dbReference type="NCBI Taxonomy" id="1080074"/>
    <lineage>
        <taxon>Bacteria</taxon>
        <taxon>Bacillati</taxon>
        <taxon>Actinomycetota</taxon>
        <taxon>Actinomycetes</taxon>
        <taxon>Streptosporangiales</taxon>
        <taxon>Thermomonosporaceae</taxon>
        <taxon>Actinoallomurus</taxon>
    </lineage>
</organism>
<accession>A0ABP8UAL2</accession>
<keyword evidence="2" id="KW-1185">Reference proteome</keyword>
<protein>
    <submittedName>
        <fullName evidence="1">Uncharacterized protein</fullName>
    </submittedName>
</protein>